<dbReference type="OrthoDB" id="8527856at2"/>
<sequence length="75" mass="8213">MNDLHKRFGATVRRLREAQGWSLEVLAEKADLSRSFAGDIERGVAMPSLATVVKLAAGLGMTATALLEQSEDWRL</sequence>
<evidence type="ECO:0000313" key="4">
    <source>
        <dbReference type="Proteomes" id="UP000389128"/>
    </source>
</evidence>
<dbReference type="PANTHER" id="PTHR46797:SF1">
    <property type="entry name" value="METHYLPHOSPHONATE SYNTHASE"/>
    <property type="match status" value="1"/>
</dbReference>
<dbReference type="GO" id="GO:0003700">
    <property type="term" value="F:DNA-binding transcription factor activity"/>
    <property type="evidence" value="ECO:0007669"/>
    <property type="project" value="TreeGrafter"/>
</dbReference>
<dbReference type="CDD" id="cd00093">
    <property type="entry name" value="HTH_XRE"/>
    <property type="match status" value="1"/>
</dbReference>
<dbReference type="InterPro" id="IPR001387">
    <property type="entry name" value="Cro/C1-type_HTH"/>
</dbReference>
<dbReference type="Pfam" id="PF01381">
    <property type="entry name" value="HTH_3"/>
    <property type="match status" value="1"/>
</dbReference>
<protein>
    <submittedName>
        <fullName evidence="3">XRE family transcriptional regulator</fullName>
    </submittedName>
</protein>
<keyword evidence="4" id="KW-1185">Reference proteome</keyword>
<dbReference type="PANTHER" id="PTHR46797">
    <property type="entry name" value="HTH-TYPE TRANSCRIPTIONAL REGULATOR"/>
    <property type="match status" value="1"/>
</dbReference>
<dbReference type="SUPFAM" id="SSF47413">
    <property type="entry name" value="lambda repressor-like DNA-binding domains"/>
    <property type="match status" value="1"/>
</dbReference>
<name>A0A6C2CM44_9RHOO</name>
<dbReference type="Proteomes" id="UP000389128">
    <property type="component" value="Unassembled WGS sequence"/>
</dbReference>
<dbReference type="SMART" id="SM00530">
    <property type="entry name" value="HTH_XRE"/>
    <property type="match status" value="1"/>
</dbReference>
<proteinExistence type="predicted"/>
<gene>
    <name evidence="3" type="ORF">ETQ85_18820</name>
</gene>
<evidence type="ECO:0000256" key="1">
    <source>
        <dbReference type="ARBA" id="ARBA00023125"/>
    </source>
</evidence>
<organism evidence="3 4">
    <name type="scientific">Zoogloea oleivorans</name>
    <dbReference type="NCBI Taxonomy" id="1552750"/>
    <lineage>
        <taxon>Bacteria</taxon>
        <taxon>Pseudomonadati</taxon>
        <taxon>Pseudomonadota</taxon>
        <taxon>Betaproteobacteria</taxon>
        <taxon>Rhodocyclales</taxon>
        <taxon>Zoogloeaceae</taxon>
        <taxon>Zoogloea</taxon>
    </lineage>
</organism>
<accession>A0A6C2CM44</accession>
<keyword evidence="1" id="KW-0238">DNA-binding</keyword>
<dbReference type="AlphaFoldDB" id="A0A6C2CM44"/>
<dbReference type="InterPro" id="IPR010982">
    <property type="entry name" value="Lambda_DNA-bd_dom_sf"/>
</dbReference>
<reference evidence="3 4" key="1">
    <citation type="submission" date="2019-01" db="EMBL/GenBank/DDBJ databases">
        <title>Zoogloea oleivorans genome sequencing and assembly.</title>
        <authorList>
            <person name="Tancsics A."/>
            <person name="Farkas M."/>
            <person name="Kriszt B."/>
            <person name="Maroti G."/>
            <person name="Horvath B."/>
        </authorList>
    </citation>
    <scope>NUCLEOTIDE SEQUENCE [LARGE SCALE GENOMIC DNA]</scope>
    <source>
        <strain evidence="3 4">Buc</strain>
    </source>
</reference>
<dbReference type="RefSeq" id="WP_148580628.1">
    <property type="nucleotide sequence ID" value="NZ_JAVEUW010000136.1"/>
</dbReference>
<dbReference type="InterPro" id="IPR050807">
    <property type="entry name" value="TransReg_Diox_bact_type"/>
</dbReference>
<dbReference type="GO" id="GO:0003677">
    <property type="term" value="F:DNA binding"/>
    <property type="evidence" value="ECO:0007669"/>
    <property type="project" value="UniProtKB-KW"/>
</dbReference>
<comment type="caution">
    <text evidence="3">The sequence shown here is derived from an EMBL/GenBank/DDBJ whole genome shotgun (WGS) entry which is preliminary data.</text>
</comment>
<dbReference type="GO" id="GO:0005829">
    <property type="term" value="C:cytosol"/>
    <property type="evidence" value="ECO:0007669"/>
    <property type="project" value="TreeGrafter"/>
</dbReference>
<feature type="domain" description="HTH cro/C1-type" evidence="2">
    <location>
        <begin position="12"/>
        <end position="66"/>
    </location>
</feature>
<dbReference type="Gene3D" id="1.10.260.40">
    <property type="entry name" value="lambda repressor-like DNA-binding domains"/>
    <property type="match status" value="1"/>
</dbReference>
<dbReference type="PROSITE" id="PS50943">
    <property type="entry name" value="HTH_CROC1"/>
    <property type="match status" value="1"/>
</dbReference>
<evidence type="ECO:0000313" key="3">
    <source>
        <dbReference type="EMBL" id="TYC54419.1"/>
    </source>
</evidence>
<dbReference type="EMBL" id="SDKK01000020">
    <property type="protein sequence ID" value="TYC54419.1"/>
    <property type="molecule type" value="Genomic_DNA"/>
</dbReference>
<evidence type="ECO:0000259" key="2">
    <source>
        <dbReference type="PROSITE" id="PS50943"/>
    </source>
</evidence>